<dbReference type="RefSeq" id="WP_104982518.1">
    <property type="nucleotide sequence ID" value="NZ_CP012673.1"/>
</dbReference>
<dbReference type="InterPro" id="IPR011936">
    <property type="entry name" value="Myxo_disulph_rpt"/>
</dbReference>
<dbReference type="OrthoDB" id="5490961at2"/>
<feature type="chain" id="PRO_5014914578" evidence="5">
    <location>
        <begin position="24"/>
        <end position="576"/>
    </location>
</feature>
<proteinExistence type="predicted"/>
<evidence type="ECO:0000256" key="2">
    <source>
        <dbReference type="ARBA" id="ARBA00022737"/>
    </source>
</evidence>
<sequence>MSGYRVSRSAATAVLLSAVAVHAAACGGDDEMSGPRPPGHSSGDGGDGGDGGAGAADGGGGAAPGDCGNGVVEAGEACDGTDLAGADCRSAGFDAGELACSAGCAFDTSGCSGVEVCQDGRDNDGDGSVDCGDPECAEACADMCAAPVALPDPAAVTGDTSGHAAIVSDCTLWAPGVAYTFTATTTGLLDVVLTPRTDAVLVALVRSDCDDETTQLACGAASPGVGIPNRLTMPVREGDALHVVVTGLDEGQTGAFDLAVRSRQTVCGDNIQDLTEACDNELDRPDDGCSNDCQLEVTEVEPNGTAATANPHTTPFFAAISPTSDADFVRVTVPSGPTDLIAETADVTTADCSSHKLDSVIEILDESGEQLVRSEAGGTGRCARAVAPALAAGDYYVRVAAGGGAVMSTFPYRLDVTLVPAVCGDGNLTASEQCDDGNTAPDDGCSPTCRFYQSETEPNATPAQADVYGVPWLAEIWPARDVDVVAVEVPGPRSTLLVSVNDNGTGGCIDGRLDSYIELLDADGVTVLASDGDSGDGNCSFLSESDLAAGTYYVVIKAPEFIRDTTFFYRLNVTIL</sequence>
<reference evidence="6 7" key="1">
    <citation type="submission" date="2015-09" db="EMBL/GenBank/DDBJ databases">
        <title>Sorangium comparison.</title>
        <authorList>
            <person name="Zaburannyi N."/>
            <person name="Bunk B."/>
            <person name="Overmann J."/>
            <person name="Mueller R."/>
        </authorList>
    </citation>
    <scope>NUCLEOTIDE SEQUENCE [LARGE SCALE GENOMIC DNA]</scope>
    <source>
        <strain evidence="6 7">So ce26</strain>
    </source>
</reference>
<dbReference type="EMBL" id="CP012673">
    <property type="protein sequence ID" value="AUX43910.1"/>
    <property type="molecule type" value="Genomic_DNA"/>
</dbReference>
<evidence type="ECO:0000313" key="7">
    <source>
        <dbReference type="Proteomes" id="UP000238348"/>
    </source>
</evidence>
<feature type="compositionally biased region" description="Gly residues" evidence="4">
    <location>
        <begin position="42"/>
        <end position="59"/>
    </location>
</feature>
<gene>
    <name evidence="6" type="ORF">SOCE26_053660</name>
</gene>
<keyword evidence="3" id="KW-1015">Disulfide bond</keyword>
<dbReference type="Proteomes" id="UP000238348">
    <property type="component" value="Chromosome"/>
</dbReference>
<dbReference type="NCBIfam" id="TIGR02232">
    <property type="entry name" value="myxo_disulf_rpt"/>
    <property type="match status" value="2"/>
</dbReference>
<name>A0A2L0EX82_SORCE</name>
<keyword evidence="1 5" id="KW-0732">Signal</keyword>
<dbReference type="SUPFAM" id="SSF89260">
    <property type="entry name" value="Collagen-binding domain"/>
    <property type="match status" value="1"/>
</dbReference>
<protein>
    <submittedName>
        <fullName evidence="6">Uncharacterized protein</fullName>
    </submittedName>
</protein>
<dbReference type="Pfam" id="PF13948">
    <property type="entry name" value="DUF4215"/>
    <property type="match status" value="1"/>
</dbReference>
<dbReference type="Gene3D" id="2.60.120.380">
    <property type="match status" value="2"/>
</dbReference>
<organism evidence="6 7">
    <name type="scientific">Sorangium cellulosum</name>
    <name type="common">Polyangium cellulosum</name>
    <dbReference type="NCBI Taxonomy" id="56"/>
    <lineage>
        <taxon>Bacteria</taxon>
        <taxon>Pseudomonadati</taxon>
        <taxon>Myxococcota</taxon>
        <taxon>Polyangia</taxon>
        <taxon>Polyangiales</taxon>
        <taxon>Polyangiaceae</taxon>
        <taxon>Sorangium</taxon>
    </lineage>
</organism>
<evidence type="ECO:0000256" key="1">
    <source>
        <dbReference type="ARBA" id="ARBA00022729"/>
    </source>
</evidence>
<accession>A0A2L0EX82</accession>
<evidence type="ECO:0000256" key="5">
    <source>
        <dbReference type="SAM" id="SignalP"/>
    </source>
</evidence>
<evidence type="ECO:0000313" key="6">
    <source>
        <dbReference type="EMBL" id="AUX43910.1"/>
    </source>
</evidence>
<dbReference type="AlphaFoldDB" id="A0A2L0EX82"/>
<evidence type="ECO:0000256" key="3">
    <source>
        <dbReference type="ARBA" id="ARBA00023157"/>
    </source>
</evidence>
<evidence type="ECO:0000256" key="4">
    <source>
        <dbReference type="SAM" id="MobiDB-lite"/>
    </source>
</evidence>
<keyword evidence="2" id="KW-0677">Repeat</keyword>
<feature type="region of interest" description="Disordered" evidence="4">
    <location>
        <begin position="29"/>
        <end position="59"/>
    </location>
</feature>
<feature type="signal peptide" evidence="5">
    <location>
        <begin position="1"/>
        <end position="23"/>
    </location>
</feature>